<sequence length="157" mass="17677">MEKNQAERIVAELLERADIGVTVKLEKRFPGGRLIGGKYALNAHAITMYTDVIETQCLQMFGSVERVEEYFTVVLAHEIGHAADAELVRLSDALEQESEIGTRQQLALQIEENAWNYALRLVPEIEAKFISAVIDESLLAYRVPVIEQSDIEQFDIA</sequence>
<reference evidence="1 2" key="1">
    <citation type="submission" date="2023-07" db="EMBL/GenBank/DDBJ databases">
        <title>Genomic Encyclopedia of Type Strains, Phase IV (KMG-IV): sequencing the most valuable type-strain genomes for metagenomic binning, comparative biology and taxonomic classification.</title>
        <authorList>
            <person name="Goeker M."/>
        </authorList>
    </citation>
    <scope>NUCLEOTIDE SEQUENCE [LARGE SCALE GENOMIC DNA]</scope>
    <source>
        <strain evidence="1 2">DSM 14914</strain>
    </source>
</reference>
<gene>
    <name evidence="1" type="ORF">QOZ95_002309</name>
</gene>
<evidence type="ECO:0000313" key="1">
    <source>
        <dbReference type="EMBL" id="MDQ0494146.1"/>
    </source>
</evidence>
<dbReference type="RefSeq" id="WP_152379761.1">
    <property type="nucleotide sequence ID" value="NZ_CP045298.1"/>
</dbReference>
<dbReference type="Proteomes" id="UP001242811">
    <property type="component" value="Unassembled WGS sequence"/>
</dbReference>
<evidence type="ECO:0000313" key="2">
    <source>
        <dbReference type="Proteomes" id="UP001242811"/>
    </source>
</evidence>
<accession>A0ABU0KXH7</accession>
<evidence type="ECO:0008006" key="3">
    <source>
        <dbReference type="Google" id="ProtNLM"/>
    </source>
</evidence>
<name>A0ABU0KXH7_9BACL</name>
<protein>
    <recommendedName>
        <fullName evidence="3">Phage protein</fullName>
    </recommendedName>
</protein>
<keyword evidence="2" id="KW-1185">Reference proteome</keyword>
<dbReference type="EMBL" id="JAUSWA010000011">
    <property type="protein sequence ID" value="MDQ0494146.1"/>
    <property type="molecule type" value="Genomic_DNA"/>
</dbReference>
<comment type="caution">
    <text evidence="1">The sequence shown here is derived from an EMBL/GenBank/DDBJ whole genome shotgun (WGS) entry which is preliminary data.</text>
</comment>
<proteinExistence type="predicted"/>
<organism evidence="1 2">
    <name type="scientific">Paenibacillus brasilensis</name>
    <dbReference type="NCBI Taxonomy" id="128574"/>
    <lineage>
        <taxon>Bacteria</taxon>
        <taxon>Bacillati</taxon>
        <taxon>Bacillota</taxon>
        <taxon>Bacilli</taxon>
        <taxon>Bacillales</taxon>
        <taxon>Paenibacillaceae</taxon>
        <taxon>Paenibacillus</taxon>
    </lineage>
</organism>